<feature type="region of interest" description="Disordered" evidence="1">
    <location>
        <begin position="1"/>
        <end position="20"/>
    </location>
</feature>
<reference evidence="2 3" key="1">
    <citation type="submission" date="2018-10" db="EMBL/GenBank/DDBJ databases">
        <authorList>
            <person name="Ekblom R."/>
            <person name="Jareborg N."/>
        </authorList>
    </citation>
    <scope>NUCLEOTIDE SEQUENCE [LARGE SCALE GENOMIC DNA]</scope>
    <source>
        <tissue evidence="2">Muscle</tissue>
    </source>
</reference>
<evidence type="ECO:0000313" key="2">
    <source>
        <dbReference type="EMBL" id="VCW50156.1"/>
    </source>
</evidence>
<protein>
    <submittedName>
        <fullName evidence="2">Uncharacterized protein</fullName>
    </submittedName>
</protein>
<sequence length="49" mass="5066">SEQGSGRAGGHPRPLTLSTTAGCLPSRLAHSGCPPPSVTNERGKRKILE</sequence>
<accession>A0A9X9LD77</accession>
<gene>
    <name evidence="2" type="ORF">BN2614_LOCUS2</name>
</gene>
<feature type="non-terminal residue" evidence="2">
    <location>
        <position position="1"/>
    </location>
</feature>
<feature type="region of interest" description="Disordered" evidence="1">
    <location>
        <begin position="26"/>
        <end position="49"/>
    </location>
</feature>
<name>A0A9X9LD77_GULGU</name>
<organism evidence="2 3">
    <name type="scientific">Gulo gulo</name>
    <name type="common">Wolverine</name>
    <name type="synonym">Gluton</name>
    <dbReference type="NCBI Taxonomy" id="48420"/>
    <lineage>
        <taxon>Eukaryota</taxon>
        <taxon>Metazoa</taxon>
        <taxon>Chordata</taxon>
        <taxon>Craniata</taxon>
        <taxon>Vertebrata</taxon>
        <taxon>Euteleostomi</taxon>
        <taxon>Mammalia</taxon>
        <taxon>Eutheria</taxon>
        <taxon>Laurasiatheria</taxon>
        <taxon>Carnivora</taxon>
        <taxon>Caniformia</taxon>
        <taxon>Musteloidea</taxon>
        <taxon>Mustelidae</taxon>
        <taxon>Guloninae</taxon>
        <taxon>Gulo</taxon>
    </lineage>
</organism>
<keyword evidence="3" id="KW-1185">Reference proteome</keyword>
<proteinExistence type="predicted"/>
<dbReference type="EMBL" id="CYRY02000645">
    <property type="protein sequence ID" value="VCW50156.1"/>
    <property type="molecule type" value="Genomic_DNA"/>
</dbReference>
<comment type="caution">
    <text evidence="2">The sequence shown here is derived from an EMBL/GenBank/DDBJ whole genome shotgun (WGS) entry which is preliminary data.</text>
</comment>
<dbReference type="Proteomes" id="UP000269945">
    <property type="component" value="Unassembled WGS sequence"/>
</dbReference>
<evidence type="ECO:0000313" key="3">
    <source>
        <dbReference type="Proteomes" id="UP000269945"/>
    </source>
</evidence>
<dbReference type="AlphaFoldDB" id="A0A9X9LD77"/>
<evidence type="ECO:0000256" key="1">
    <source>
        <dbReference type="SAM" id="MobiDB-lite"/>
    </source>
</evidence>